<name>A0A2A3TV48_LEVBR</name>
<dbReference type="Proteomes" id="UP000217918">
    <property type="component" value="Unassembled WGS sequence"/>
</dbReference>
<evidence type="ECO:0000313" key="2">
    <source>
        <dbReference type="Proteomes" id="UP000217918"/>
    </source>
</evidence>
<dbReference type="AlphaFoldDB" id="A0A2A3TV48"/>
<proteinExistence type="predicted"/>
<dbReference type="EMBL" id="NVYO01000001">
    <property type="protein sequence ID" value="PBQ24123.1"/>
    <property type="molecule type" value="Genomic_DNA"/>
</dbReference>
<gene>
    <name evidence="1" type="ORF">CNR29_08840</name>
</gene>
<protein>
    <submittedName>
        <fullName evidence="1">Uncharacterized protein</fullName>
    </submittedName>
</protein>
<dbReference type="RefSeq" id="WP_096110185.1">
    <property type="nucleotide sequence ID" value="NZ_NVYO01000001.1"/>
</dbReference>
<accession>A0A2A3TV48</accession>
<reference evidence="1 2" key="1">
    <citation type="submission" date="2017-09" db="EMBL/GenBank/DDBJ databases">
        <title>Genome sequence of Lactobacillus brevis D7.</title>
        <authorList>
            <person name="Kwon M.-S."/>
            <person name="Lim S.K."/>
            <person name="Choi H.-J."/>
        </authorList>
    </citation>
    <scope>NUCLEOTIDE SEQUENCE [LARGE SCALE GENOMIC DNA]</scope>
    <source>
        <strain evidence="1 2">D7</strain>
    </source>
</reference>
<evidence type="ECO:0000313" key="1">
    <source>
        <dbReference type="EMBL" id="PBQ24123.1"/>
    </source>
</evidence>
<comment type="caution">
    <text evidence="1">The sequence shown here is derived from an EMBL/GenBank/DDBJ whole genome shotgun (WGS) entry which is preliminary data.</text>
</comment>
<sequence length="152" mass="17038">MYKYSNGSWNLILSDSTSAPAADSGSSKPIINKNQSKIDDINTKILNIKQQINSMSPNVQALTFNTDKSIDSLKEDDYSLVSEIAEYRRSQDRDAFMIVNHDTSLLQRNRRTISDYEDAVSATNGDVQGYIAKYHQLEANLSILNNQLSALK</sequence>
<organism evidence="1 2">
    <name type="scientific">Levilactobacillus brevis</name>
    <name type="common">Lactobacillus brevis</name>
    <dbReference type="NCBI Taxonomy" id="1580"/>
    <lineage>
        <taxon>Bacteria</taxon>
        <taxon>Bacillati</taxon>
        <taxon>Bacillota</taxon>
        <taxon>Bacilli</taxon>
        <taxon>Lactobacillales</taxon>
        <taxon>Lactobacillaceae</taxon>
        <taxon>Levilactobacillus</taxon>
    </lineage>
</organism>